<feature type="compositionally biased region" description="Low complexity" evidence="3">
    <location>
        <begin position="357"/>
        <end position="375"/>
    </location>
</feature>
<sequence>MNPERRAMISGRDSPARDITAPRRDPNSRISKPARSAPSGTRTPDIRPPRNNNTLEDEQTRLWVSQEDSFVLKQAKKKADIRVREGRAKPIDWLAVILRVIDPDRDLLEDEEEEEVQIDVVDPEGVFEGLNDAQLGELETDINSYLSLETNAKNKDYWKTMHIICIDRRQRLKPQGPEGRAVSSVASDVDKLLGPKTYEQLEALEKQIRTKLQSNEPIDVDYWEQLLRSLLIWKAKAKLKKVYQSVLDSRLETLRTQQLDDARGVQTKLQDILMGPSPVVEEGSESVVHDGNVSQLSRRQPTFQYDPAHDPEPLLKLHNEDKSSEVLDESVFLRKVVAERRKVLKLGYVPSRQLSAEKASSSSVAKTAQVSTSSAPPGTQRFSTIVSEDFSQATKALYEREVARGVNEDEEIFTGEESVASAAKPQWADKYRPRKPRYFNRVQMGYEWNKYNQTHYDHDNPPPKVVQGYKFNIFYPDLIDKAKAPTFKIIREHGRKRGESFAPAGEEDTCLLRFIAGPPYEDIAFRIVDKEWDYSAKRDRGFRSSFDKGILQLHFQYKKVWSCTPISLILLFLTCHRFIIESDRLRVASLLGYLAAGPWTWDTLARVPCRTPSLHPCITSESEAHG</sequence>
<feature type="domain" description="Splicing factor cactin central" evidence="5">
    <location>
        <begin position="56"/>
        <end position="242"/>
    </location>
</feature>
<feature type="region of interest" description="Disordered" evidence="3">
    <location>
        <begin position="357"/>
        <end position="381"/>
    </location>
</feature>
<comment type="caution">
    <text evidence="6">The sequence shown here is derived from an EMBL/GenBank/DDBJ whole genome shotgun (WGS) entry which is preliminary data.</text>
</comment>
<name>A0A7D8UNT4_9HELO</name>
<dbReference type="InterPro" id="IPR018816">
    <property type="entry name" value="Cactin_central"/>
</dbReference>
<dbReference type="GO" id="GO:0045292">
    <property type="term" value="P:mRNA cis splicing, via spliceosome"/>
    <property type="evidence" value="ECO:0007669"/>
    <property type="project" value="TreeGrafter"/>
</dbReference>
<dbReference type="OrthoDB" id="265955at2759"/>
<feature type="domain" description="Splicing factor Cactin C-terminal" evidence="4">
    <location>
        <begin position="427"/>
        <end position="560"/>
    </location>
</feature>
<evidence type="ECO:0000313" key="6">
    <source>
        <dbReference type="EMBL" id="TVY53320.1"/>
    </source>
</evidence>
<accession>A0A7D8UNT4</accession>
<gene>
    <name evidence="6" type="ORF">LCER1_G006842</name>
</gene>
<dbReference type="InterPro" id="IPR019134">
    <property type="entry name" value="Cactin_C"/>
</dbReference>
<dbReference type="PANTHER" id="PTHR21737">
    <property type="entry name" value="POLYGLUTAMINE BINDING PROTEIN 1/MARVEL MEMBRANE-ASSOCIATING DOMAIN CONTAINING 3"/>
    <property type="match status" value="1"/>
</dbReference>
<proteinExistence type="inferred from homology"/>
<dbReference type="EMBL" id="QGMG01000471">
    <property type="protein sequence ID" value="TVY53320.1"/>
    <property type="molecule type" value="Genomic_DNA"/>
</dbReference>
<dbReference type="AlphaFoldDB" id="A0A7D8UNT4"/>
<dbReference type="Pfam" id="PF09732">
    <property type="entry name" value="CactinC_cactus"/>
    <property type="match status" value="1"/>
</dbReference>
<dbReference type="Pfam" id="PF10312">
    <property type="entry name" value="Cactin_mid"/>
    <property type="match status" value="1"/>
</dbReference>
<evidence type="ECO:0000313" key="7">
    <source>
        <dbReference type="Proteomes" id="UP000481288"/>
    </source>
</evidence>
<keyword evidence="7" id="KW-1185">Reference proteome</keyword>
<dbReference type="PANTHER" id="PTHR21737:SF4">
    <property type="entry name" value="SPLICING FACTOR CACTIN"/>
    <property type="match status" value="1"/>
</dbReference>
<evidence type="ECO:0000256" key="1">
    <source>
        <dbReference type="ARBA" id="ARBA00006895"/>
    </source>
</evidence>
<evidence type="ECO:0000256" key="2">
    <source>
        <dbReference type="ARBA" id="ARBA00034534"/>
    </source>
</evidence>
<dbReference type="GO" id="GO:0005737">
    <property type="term" value="C:cytoplasm"/>
    <property type="evidence" value="ECO:0007669"/>
    <property type="project" value="TreeGrafter"/>
</dbReference>
<evidence type="ECO:0000256" key="3">
    <source>
        <dbReference type="SAM" id="MobiDB-lite"/>
    </source>
</evidence>
<feature type="region of interest" description="Disordered" evidence="3">
    <location>
        <begin position="1"/>
        <end position="56"/>
    </location>
</feature>
<dbReference type="GO" id="GO:0005681">
    <property type="term" value="C:spliceosomal complex"/>
    <property type="evidence" value="ECO:0007669"/>
    <property type="project" value="TreeGrafter"/>
</dbReference>
<organism evidence="6 7">
    <name type="scientific">Lachnellula cervina</name>
    <dbReference type="NCBI Taxonomy" id="1316786"/>
    <lineage>
        <taxon>Eukaryota</taxon>
        <taxon>Fungi</taxon>
        <taxon>Dikarya</taxon>
        <taxon>Ascomycota</taxon>
        <taxon>Pezizomycotina</taxon>
        <taxon>Leotiomycetes</taxon>
        <taxon>Helotiales</taxon>
        <taxon>Lachnaceae</taxon>
        <taxon>Lachnellula</taxon>
    </lineage>
</organism>
<evidence type="ECO:0000259" key="4">
    <source>
        <dbReference type="Pfam" id="PF09732"/>
    </source>
</evidence>
<feature type="compositionally biased region" description="Basic and acidic residues" evidence="3">
    <location>
        <begin position="14"/>
        <end position="27"/>
    </location>
</feature>
<dbReference type="Proteomes" id="UP000481288">
    <property type="component" value="Unassembled WGS sequence"/>
</dbReference>
<dbReference type="SMART" id="SM01050">
    <property type="entry name" value="CactinC_cactus"/>
    <property type="match status" value="1"/>
</dbReference>
<protein>
    <recommendedName>
        <fullName evidence="2">Splicing factor Cactin</fullName>
    </recommendedName>
</protein>
<reference evidence="6 7" key="1">
    <citation type="submission" date="2018-05" db="EMBL/GenBank/DDBJ databases">
        <title>Whole genome sequencing for identification of molecular markers to develop diagnostic detection tools for the regulated plant pathogen Lachnellula willkommii.</title>
        <authorList>
            <person name="Giroux E."/>
            <person name="Bilodeau G."/>
        </authorList>
    </citation>
    <scope>NUCLEOTIDE SEQUENCE [LARGE SCALE GENOMIC DNA]</scope>
    <source>
        <strain evidence="6 7">CBS 625.97</strain>
    </source>
</reference>
<evidence type="ECO:0000259" key="5">
    <source>
        <dbReference type="Pfam" id="PF10312"/>
    </source>
</evidence>
<comment type="similarity">
    <text evidence="1">Belongs to the CACTIN family.</text>
</comment>